<gene>
    <name evidence="1" type="ORF">M9458_033210</name>
</gene>
<evidence type="ECO:0008006" key="3">
    <source>
        <dbReference type="Google" id="ProtNLM"/>
    </source>
</evidence>
<sequence length="321" mass="34627">TVVPLKQFQRLLGHKASAATVMLLGLLCMRPLQHWLHSRVPRWAWRRGTHRVTITPLCRRLFNPCPDLAFLRAGVPSEQVSRHVVVTTDASSTGWGATCNGQAVLDRTSTALAHQLPRVVDSAPGLVAVLATAARQARVGPYGQHCGCIVYQPAGRCTITSHVTARPSSPPLESDVAEITACCLHPGEAQLCGQHALTTAHVPRKMATPSPDCPADLKSIRGSPGRPVRFSRVLPLPAILFPDQGVPQCRCSGTQLAAGARMLLPTAPPWRIPLRQDLLSQGLGTMWHLWDGADLSDLPPAVVETITQARTPSTRQAYALK</sequence>
<comment type="caution">
    <text evidence="1">The sequence shown here is derived from an EMBL/GenBank/DDBJ whole genome shotgun (WGS) entry which is preliminary data.</text>
</comment>
<dbReference type="EMBL" id="JAMKFB020000016">
    <property type="protein sequence ID" value="KAL0172899.1"/>
    <property type="molecule type" value="Genomic_DNA"/>
</dbReference>
<feature type="non-terminal residue" evidence="1">
    <location>
        <position position="1"/>
    </location>
</feature>
<evidence type="ECO:0000313" key="1">
    <source>
        <dbReference type="EMBL" id="KAL0172899.1"/>
    </source>
</evidence>
<feature type="non-terminal residue" evidence="1">
    <location>
        <position position="321"/>
    </location>
</feature>
<evidence type="ECO:0000313" key="2">
    <source>
        <dbReference type="Proteomes" id="UP001529510"/>
    </source>
</evidence>
<reference evidence="1 2" key="1">
    <citation type="submission" date="2024-05" db="EMBL/GenBank/DDBJ databases">
        <title>Genome sequencing and assembly of Indian major carp, Cirrhinus mrigala (Hamilton, 1822).</title>
        <authorList>
            <person name="Mohindra V."/>
            <person name="Chowdhury L.M."/>
            <person name="Lal K."/>
            <person name="Jena J.K."/>
        </authorList>
    </citation>
    <scope>NUCLEOTIDE SEQUENCE [LARGE SCALE GENOMIC DNA]</scope>
    <source>
        <strain evidence="1">CM1030</strain>
        <tissue evidence="1">Blood</tissue>
    </source>
</reference>
<organism evidence="1 2">
    <name type="scientific">Cirrhinus mrigala</name>
    <name type="common">Mrigala</name>
    <dbReference type="NCBI Taxonomy" id="683832"/>
    <lineage>
        <taxon>Eukaryota</taxon>
        <taxon>Metazoa</taxon>
        <taxon>Chordata</taxon>
        <taxon>Craniata</taxon>
        <taxon>Vertebrata</taxon>
        <taxon>Euteleostomi</taxon>
        <taxon>Actinopterygii</taxon>
        <taxon>Neopterygii</taxon>
        <taxon>Teleostei</taxon>
        <taxon>Ostariophysi</taxon>
        <taxon>Cypriniformes</taxon>
        <taxon>Cyprinidae</taxon>
        <taxon>Labeoninae</taxon>
        <taxon>Labeonini</taxon>
        <taxon>Cirrhinus</taxon>
    </lineage>
</organism>
<accession>A0ABD0PGA4</accession>
<dbReference type="AlphaFoldDB" id="A0ABD0PGA4"/>
<proteinExistence type="predicted"/>
<dbReference type="Proteomes" id="UP001529510">
    <property type="component" value="Unassembled WGS sequence"/>
</dbReference>
<keyword evidence="2" id="KW-1185">Reference proteome</keyword>
<protein>
    <recommendedName>
        <fullName evidence="3">Reverse transcriptase</fullName>
    </recommendedName>
</protein>
<name>A0ABD0PGA4_CIRMR</name>